<dbReference type="InterPro" id="IPR013766">
    <property type="entry name" value="Thioredoxin_domain"/>
</dbReference>
<dbReference type="Pfam" id="PF00085">
    <property type="entry name" value="Thioredoxin"/>
    <property type="match status" value="1"/>
</dbReference>
<protein>
    <recommendedName>
        <fullName evidence="2 7">Thioredoxin</fullName>
    </recommendedName>
</protein>
<evidence type="ECO:0000256" key="1">
    <source>
        <dbReference type="ARBA" id="ARBA00008987"/>
    </source>
</evidence>
<evidence type="ECO:0000259" key="11">
    <source>
        <dbReference type="PROSITE" id="PS51352"/>
    </source>
</evidence>
<dbReference type="GO" id="GO:0015035">
    <property type="term" value="F:protein-disulfide reductase activity"/>
    <property type="evidence" value="ECO:0007669"/>
    <property type="project" value="UniProtKB-UniRule"/>
</dbReference>
<keyword evidence="4" id="KW-0249">Electron transport</keyword>
<organism evidence="12 13">
    <name type="scientific">Alkalibaculum bacchi</name>
    <dbReference type="NCBI Taxonomy" id="645887"/>
    <lineage>
        <taxon>Bacteria</taxon>
        <taxon>Bacillati</taxon>
        <taxon>Bacillota</taxon>
        <taxon>Clostridia</taxon>
        <taxon>Eubacteriales</taxon>
        <taxon>Eubacteriaceae</taxon>
        <taxon>Alkalibaculum</taxon>
    </lineage>
</organism>
<comment type="similarity">
    <text evidence="1 8">Belongs to the thioredoxin family.</text>
</comment>
<dbReference type="PIRSF" id="PIRSF000077">
    <property type="entry name" value="Thioredoxin"/>
    <property type="match status" value="1"/>
</dbReference>
<dbReference type="OrthoDB" id="9790390at2"/>
<name>A0A366I339_9FIRM</name>
<keyword evidence="13" id="KW-1185">Reference proteome</keyword>
<dbReference type="PANTHER" id="PTHR45663:SF11">
    <property type="entry name" value="GEO12009P1"/>
    <property type="match status" value="1"/>
</dbReference>
<dbReference type="PANTHER" id="PTHR45663">
    <property type="entry name" value="GEO12009P1"/>
    <property type="match status" value="1"/>
</dbReference>
<evidence type="ECO:0000256" key="8">
    <source>
        <dbReference type="PIRNR" id="PIRNR000077"/>
    </source>
</evidence>
<comment type="caution">
    <text evidence="12">The sequence shown here is derived from an EMBL/GenBank/DDBJ whole genome shotgun (WGS) entry which is preliminary data.</text>
</comment>
<sequence>MANANIIILDENNFENEVLQSKLPILVDFWAEWCGPCQTLLPIFDELADENKDKIKIAKLNVDENRSLAMKYRVMSIPTVLIFKDGEEIRREVGAKTKSDYESILNAL</sequence>
<evidence type="ECO:0000313" key="12">
    <source>
        <dbReference type="EMBL" id="RBP62124.1"/>
    </source>
</evidence>
<evidence type="ECO:0000256" key="6">
    <source>
        <dbReference type="ARBA" id="ARBA00023284"/>
    </source>
</evidence>
<keyword evidence="6 10" id="KW-0676">Redox-active center</keyword>
<dbReference type="RefSeq" id="WP_113921058.1">
    <property type="nucleotide sequence ID" value="NZ_CALNCS010000102.1"/>
</dbReference>
<reference evidence="12 13" key="1">
    <citation type="submission" date="2018-06" db="EMBL/GenBank/DDBJ databases">
        <title>Genomic Encyclopedia of Type Strains, Phase IV (KMG-IV): sequencing the most valuable type-strain genomes for metagenomic binning, comparative biology and taxonomic classification.</title>
        <authorList>
            <person name="Goeker M."/>
        </authorList>
    </citation>
    <scope>NUCLEOTIDE SEQUENCE [LARGE SCALE GENOMIC DNA]</scope>
    <source>
        <strain evidence="12 13">DSM 22112</strain>
    </source>
</reference>
<feature type="site" description="Contributes to redox potential value" evidence="9">
    <location>
        <position position="36"/>
    </location>
</feature>
<feature type="domain" description="Thioredoxin" evidence="11">
    <location>
        <begin position="1"/>
        <end position="108"/>
    </location>
</feature>
<dbReference type="Proteomes" id="UP000253490">
    <property type="component" value="Unassembled WGS sequence"/>
</dbReference>
<dbReference type="PROSITE" id="PS00194">
    <property type="entry name" value="THIOREDOXIN_1"/>
    <property type="match status" value="1"/>
</dbReference>
<feature type="site" description="Contributes to redox potential value" evidence="9">
    <location>
        <position position="35"/>
    </location>
</feature>
<feature type="active site" description="Nucleophile" evidence="9">
    <location>
        <position position="37"/>
    </location>
</feature>
<dbReference type="AlphaFoldDB" id="A0A366I339"/>
<dbReference type="GO" id="GO:0005737">
    <property type="term" value="C:cytoplasm"/>
    <property type="evidence" value="ECO:0007669"/>
    <property type="project" value="TreeGrafter"/>
</dbReference>
<evidence type="ECO:0000256" key="9">
    <source>
        <dbReference type="PIRSR" id="PIRSR000077-1"/>
    </source>
</evidence>
<dbReference type="EMBL" id="QNRX01000012">
    <property type="protein sequence ID" value="RBP62124.1"/>
    <property type="molecule type" value="Genomic_DNA"/>
</dbReference>
<evidence type="ECO:0000256" key="3">
    <source>
        <dbReference type="ARBA" id="ARBA00022448"/>
    </source>
</evidence>
<evidence type="ECO:0000256" key="2">
    <source>
        <dbReference type="ARBA" id="ARBA00020570"/>
    </source>
</evidence>
<gene>
    <name evidence="12" type="ORF">DES36_11297</name>
</gene>
<feature type="disulfide bond" description="Redox-active" evidence="10">
    <location>
        <begin position="34"/>
        <end position="37"/>
    </location>
</feature>
<feature type="active site" description="Nucleophile" evidence="9">
    <location>
        <position position="34"/>
    </location>
</feature>
<dbReference type="InterPro" id="IPR036249">
    <property type="entry name" value="Thioredoxin-like_sf"/>
</dbReference>
<accession>A0A366I339</accession>
<dbReference type="SUPFAM" id="SSF52833">
    <property type="entry name" value="Thioredoxin-like"/>
    <property type="match status" value="1"/>
</dbReference>
<dbReference type="PRINTS" id="PR00421">
    <property type="entry name" value="THIOREDOXIN"/>
</dbReference>
<feature type="site" description="Deprotonates C-terminal active site Cys" evidence="9">
    <location>
        <position position="28"/>
    </location>
</feature>
<dbReference type="PROSITE" id="PS51352">
    <property type="entry name" value="THIOREDOXIN_2"/>
    <property type="match status" value="1"/>
</dbReference>
<dbReference type="NCBIfam" id="TIGR01068">
    <property type="entry name" value="thioredoxin"/>
    <property type="match status" value="1"/>
</dbReference>
<dbReference type="FunFam" id="3.40.30.10:FF:000001">
    <property type="entry name" value="Thioredoxin"/>
    <property type="match status" value="1"/>
</dbReference>
<evidence type="ECO:0000313" key="13">
    <source>
        <dbReference type="Proteomes" id="UP000253490"/>
    </source>
</evidence>
<evidence type="ECO:0000256" key="5">
    <source>
        <dbReference type="ARBA" id="ARBA00023157"/>
    </source>
</evidence>
<evidence type="ECO:0000256" key="10">
    <source>
        <dbReference type="PIRSR" id="PIRSR000077-4"/>
    </source>
</evidence>
<dbReference type="InterPro" id="IPR017937">
    <property type="entry name" value="Thioredoxin_CS"/>
</dbReference>
<evidence type="ECO:0000256" key="7">
    <source>
        <dbReference type="NCBIfam" id="TIGR01068"/>
    </source>
</evidence>
<dbReference type="InterPro" id="IPR005746">
    <property type="entry name" value="Thioredoxin"/>
</dbReference>
<keyword evidence="5 10" id="KW-1015">Disulfide bond</keyword>
<evidence type="ECO:0000256" key="4">
    <source>
        <dbReference type="ARBA" id="ARBA00022982"/>
    </source>
</evidence>
<proteinExistence type="inferred from homology"/>
<dbReference type="Gene3D" id="3.40.30.10">
    <property type="entry name" value="Glutaredoxin"/>
    <property type="match status" value="1"/>
</dbReference>
<dbReference type="CDD" id="cd02947">
    <property type="entry name" value="TRX_family"/>
    <property type="match status" value="1"/>
</dbReference>
<keyword evidence="3" id="KW-0813">Transport</keyword>